<evidence type="ECO:0000259" key="8">
    <source>
        <dbReference type="PROSITE" id="PS50011"/>
    </source>
</evidence>
<dbReference type="Pfam" id="PF00069">
    <property type="entry name" value="Pkinase"/>
    <property type="match status" value="1"/>
</dbReference>
<keyword evidence="2" id="KW-0723">Serine/threonine-protein kinase</keyword>
<gene>
    <name evidence="9" type="ORF">ACFYXQ_07935</name>
</gene>
<dbReference type="CDD" id="cd14014">
    <property type="entry name" value="STKc_PknB_like"/>
    <property type="match status" value="1"/>
</dbReference>
<dbReference type="SUPFAM" id="SSF52540">
    <property type="entry name" value="P-loop containing nucleoside triphosphate hydrolases"/>
    <property type="match status" value="1"/>
</dbReference>
<dbReference type="EC" id="2.7.11.1" evidence="1"/>
<evidence type="ECO:0000313" key="10">
    <source>
        <dbReference type="Proteomes" id="UP001601992"/>
    </source>
</evidence>
<keyword evidence="10" id="KW-1185">Reference proteome</keyword>
<organism evidence="9 10">
    <name type="scientific">Nocardia jiangxiensis</name>
    <dbReference type="NCBI Taxonomy" id="282685"/>
    <lineage>
        <taxon>Bacteria</taxon>
        <taxon>Bacillati</taxon>
        <taxon>Actinomycetota</taxon>
        <taxon>Actinomycetes</taxon>
        <taxon>Mycobacteriales</taxon>
        <taxon>Nocardiaceae</taxon>
        <taxon>Nocardia</taxon>
    </lineage>
</organism>
<evidence type="ECO:0000256" key="2">
    <source>
        <dbReference type="ARBA" id="ARBA00022527"/>
    </source>
</evidence>
<evidence type="ECO:0000256" key="5">
    <source>
        <dbReference type="ARBA" id="ARBA00022777"/>
    </source>
</evidence>
<dbReference type="PANTHER" id="PTHR43289">
    <property type="entry name" value="MITOGEN-ACTIVATED PROTEIN KINASE KINASE KINASE 20-RELATED"/>
    <property type="match status" value="1"/>
</dbReference>
<evidence type="ECO:0000256" key="6">
    <source>
        <dbReference type="ARBA" id="ARBA00022840"/>
    </source>
</evidence>
<evidence type="ECO:0000256" key="4">
    <source>
        <dbReference type="ARBA" id="ARBA00022741"/>
    </source>
</evidence>
<dbReference type="InterPro" id="IPR011009">
    <property type="entry name" value="Kinase-like_dom_sf"/>
</dbReference>
<dbReference type="Gene3D" id="3.40.50.300">
    <property type="entry name" value="P-loop containing nucleotide triphosphate hydrolases"/>
    <property type="match status" value="1"/>
</dbReference>
<keyword evidence="5 9" id="KW-0418">Kinase</keyword>
<evidence type="ECO:0000256" key="3">
    <source>
        <dbReference type="ARBA" id="ARBA00022679"/>
    </source>
</evidence>
<dbReference type="InterPro" id="IPR027417">
    <property type="entry name" value="P-loop_NTPase"/>
</dbReference>
<dbReference type="Gene3D" id="1.10.510.10">
    <property type="entry name" value="Transferase(Phosphotransferase) domain 1"/>
    <property type="match status" value="1"/>
</dbReference>
<dbReference type="SMART" id="SM00220">
    <property type="entry name" value="S_TKc"/>
    <property type="match status" value="1"/>
</dbReference>
<keyword evidence="3" id="KW-0808">Transferase</keyword>
<feature type="binding site" evidence="7">
    <location>
        <position position="61"/>
    </location>
    <ligand>
        <name>ATP</name>
        <dbReference type="ChEBI" id="CHEBI:30616"/>
    </ligand>
</feature>
<keyword evidence="4 7" id="KW-0547">Nucleotide-binding</keyword>
<dbReference type="PROSITE" id="PS00107">
    <property type="entry name" value="PROTEIN_KINASE_ATP"/>
    <property type="match status" value="1"/>
</dbReference>
<name>A0ABW6RUM4_9NOCA</name>
<dbReference type="InterPro" id="IPR017441">
    <property type="entry name" value="Protein_kinase_ATP_BS"/>
</dbReference>
<feature type="domain" description="Protein kinase" evidence="8">
    <location>
        <begin position="32"/>
        <end position="297"/>
    </location>
</feature>
<dbReference type="GO" id="GO:0016301">
    <property type="term" value="F:kinase activity"/>
    <property type="evidence" value="ECO:0007669"/>
    <property type="project" value="UniProtKB-KW"/>
</dbReference>
<dbReference type="RefSeq" id="WP_387402947.1">
    <property type="nucleotide sequence ID" value="NZ_JBIAQY010000002.1"/>
</dbReference>
<reference evidence="9 10" key="1">
    <citation type="submission" date="2024-10" db="EMBL/GenBank/DDBJ databases">
        <title>The Natural Products Discovery Center: Release of the First 8490 Sequenced Strains for Exploring Actinobacteria Biosynthetic Diversity.</title>
        <authorList>
            <person name="Kalkreuter E."/>
            <person name="Kautsar S.A."/>
            <person name="Yang D."/>
            <person name="Bader C.D."/>
            <person name="Teijaro C.N."/>
            <person name="Fluegel L."/>
            <person name="Davis C.M."/>
            <person name="Simpson J.R."/>
            <person name="Lauterbach L."/>
            <person name="Steele A.D."/>
            <person name="Gui C."/>
            <person name="Meng S."/>
            <person name="Li G."/>
            <person name="Viehrig K."/>
            <person name="Ye F."/>
            <person name="Su P."/>
            <person name="Kiefer A.F."/>
            <person name="Nichols A."/>
            <person name="Cepeda A.J."/>
            <person name="Yan W."/>
            <person name="Fan B."/>
            <person name="Jiang Y."/>
            <person name="Adhikari A."/>
            <person name="Zheng C.-J."/>
            <person name="Schuster L."/>
            <person name="Cowan T.M."/>
            <person name="Smanski M.J."/>
            <person name="Chevrette M.G."/>
            <person name="De Carvalho L.P.S."/>
            <person name="Shen B."/>
        </authorList>
    </citation>
    <scope>NUCLEOTIDE SEQUENCE [LARGE SCALE GENOMIC DNA]</scope>
    <source>
        <strain evidence="9 10">NPDC002593</strain>
    </source>
</reference>
<dbReference type="SUPFAM" id="SSF56112">
    <property type="entry name" value="Protein kinase-like (PK-like)"/>
    <property type="match status" value="1"/>
</dbReference>
<dbReference type="PANTHER" id="PTHR43289:SF6">
    <property type="entry name" value="SERINE_THREONINE-PROTEIN KINASE NEKL-3"/>
    <property type="match status" value="1"/>
</dbReference>
<dbReference type="EMBL" id="JBIAQY010000002">
    <property type="protein sequence ID" value="MFF3567701.1"/>
    <property type="molecule type" value="Genomic_DNA"/>
</dbReference>
<keyword evidence="6 7" id="KW-0067">ATP-binding</keyword>
<sequence>MGSDSGMQNNDPLTTQRAIIPKVADELRAAGFDDAEEIGRGGFGVVYRCTEISLDRTVAVKILTTDFDEIDRARFLREQRAMAQLTAHPNIVGVLQAGVTEGGLPYLVMPYHSHGSLESQIRQRGALPVAAGLRLGVKIARALETAHRAGIVHRDVKPANILWTDYGEPALADFGIAHIAGGFRTTSGAVTGSPAYTAPEVLSGDPPSPVSDVYGLGATLFTVLSGYAAFERHSGEQVVAQFIRITGQPAPDLRGHGMPEEVAAAVEAAMSADPRDRPTAEAFGERLRDIQSLHGIATDAMALRADPPAGNALSPLPFAARRSGPVARHGDEALPVELTSFINRRSELSELKNLLSASRLVTLTGTGGVGKTRLALRANSSMRREFADGTWLVELGELRDASLLMNVVATGTPNRCRMSCSASSANERAC</sequence>
<proteinExistence type="predicted"/>
<evidence type="ECO:0000313" key="9">
    <source>
        <dbReference type="EMBL" id="MFF3567701.1"/>
    </source>
</evidence>
<protein>
    <recommendedName>
        <fullName evidence="1">non-specific serine/threonine protein kinase</fullName>
        <ecNumber evidence="1">2.7.11.1</ecNumber>
    </recommendedName>
</protein>
<comment type="caution">
    <text evidence="9">The sequence shown here is derived from an EMBL/GenBank/DDBJ whole genome shotgun (WGS) entry which is preliminary data.</text>
</comment>
<accession>A0ABW6RUM4</accession>
<dbReference type="InterPro" id="IPR000719">
    <property type="entry name" value="Prot_kinase_dom"/>
</dbReference>
<dbReference type="PROSITE" id="PS50011">
    <property type="entry name" value="PROTEIN_KINASE_DOM"/>
    <property type="match status" value="1"/>
</dbReference>
<dbReference type="Proteomes" id="UP001601992">
    <property type="component" value="Unassembled WGS sequence"/>
</dbReference>
<dbReference type="Gene3D" id="3.30.200.20">
    <property type="entry name" value="Phosphorylase Kinase, domain 1"/>
    <property type="match status" value="1"/>
</dbReference>
<evidence type="ECO:0000256" key="7">
    <source>
        <dbReference type="PROSITE-ProRule" id="PRU10141"/>
    </source>
</evidence>
<evidence type="ECO:0000256" key="1">
    <source>
        <dbReference type="ARBA" id="ARBA00012513"/>
    </source>
</evidence>